<keyword evidence="4" id="KW-1185">Reference proteome</keyword>
<comment type="caution">
    <text evidence="3">The sequence shown here is derived from an EMBL/GenBank/DDBJ whole genome shotgun (WGS) entry which is preliminary data.</text>
</comment>
<evidence type="ECO:0000256" key="1">
    <source>
        <dbReference type="PROSITE-ProRule" id="PRU00042"/>
    </source>
</evidence>
<name>A0AAD7SJG9_9TELE</name>
<sequence length="306" mass="34195">MSKLDILNAYLTERLMVAVREILVAVGETMSEYKEETAQTHRENESLRRRLREEGVGANGPRSGVAYPFSLAVSEGQAPIEQEWSTSIREDTELTVSEEERALCEKQRTRQKEEERSGQQFDHTACSKAECFQLSFRTSACSATGSVFTPHCVKQDCDQDSVQPSVDLKIHIVNISEMDSLPTVMSDRIKEEPDGMNSIMSDQPTNPESFELLNPDGNKTRSRSSVSLIRRLPVSESAVQQSKGRLRVLKGKRSHPCPQCGKAFSHASGLKHRLPNRWIHISSKRLVDLLIANAGLQGPYVSSHSK</sequence>
<dbReference type="PROSITE" id="PS50157">
    <property type="entry name" value="ZINC_FINGER_C2H2_2"/>
    <property type="match status" value="1"/>
</dbReference>
<evidence type="ECO:0000313" key="3">
    <source>
        <dbReference type="EMBL" id="KAJ8402606.1"/>
    </source>
</evidence>
<dbReference type="Gene3D" id="3.30.160.60">
    <property type="entry name" value="Classic Zinc Finger"/>
    <property type="match status" value="1"/>
</dbReference>
<evidence type="ECO:0000313" key="4">
    <source>
        <dbReference type="Proteomes" id="UP001221898"/>
    </source>
</evidence>
<feature type="domain" description="C2H2-type" evidence="2">
    <location>
        <begin position="255"/>
        <end position="285"/>
    </location>
</feature>
<dbReference type="Proteomes" id="UP001221898">
    <property type="component" value="Unassembled WGS sequence"/>
</dbReference>
<keyword evidence="1" id="KW-0862">Zinc</keyword>
<keyword evidence="1" id="KW-0479">Metal-binding</keyword>
<gene>
    <name evidence="3" type="ORF">AAFF_G00366890</name>
</gene>
<keyword evidence="1" id="KW-0863">Zinc-finger</keyword>
<proteinExistence type="predicted"/>
<organism evidence="3 4">
    <name type="scientific">Aldrovandia affinis</name>
    <dbReference type="NCBI Taxonomy" id="143900"/>
    <lineage>
        <taxon>Eukaryota</taxon>
        <taxon>Metazoa</taxon>
        <taxon>Chordata</taxon>
        <taxon>Craniata</taxon>
        <taxon>Vertebrata</taxon>
        <taxon>Euteleostomi</taxon>
        <taxon>Actinopterygii</taxon>
        <taxon>Neopterygii</taxon>
        <taxon>Teleostei</taxon>
        <taxon>Notacanthiformes</taxon>
        <taxon>Halosauridae</taxon>
        <taxon>Aldrovandia</taxon>
    </lineage>
</organism>
<reference evidence="3" key="1">
    <citation type="journal article" date="2023" name="Science">
        <title>Genome structures resolve the early diversification of teleost fishes.</title>
        <authorList>
            <person name="Parey E."/>
            <person name="Louis A."/>
            <person name="Montfort J."/>
            <person name="Bouchez O."/>
            <person name="Roques C."/>
            <person name="Iampietro C."/>
            <person name="Lluch J."/>
            <person name="Castinel A."/>
            <person name="Donnadieu C."/>
            <person name="Desvignes T."/>
            <person name="Floi Bucao C."/>
            <person name="Jouanno E."/>
            <person name="Wen M."/>
            <person name="Mejri S."/>
            <person name="Dirks R."/>
            <person name="Jansen H."/>
            <person name="Henkel C."/>
            <person name="Chen W.J."/>
            <person name="Zahm M."/>
            <person name="Cabau C."/>
            <person name="Klopp C."/>
            <person name="Thompson A.W."/>
            <person name="Robinson-Rechavi M."/>
            <person name="Braasch I."/>
            <person name="Lecointre G."/>
            <person name="Bobe J."/>
            <person name="Postlethwait J.H."/>
            <person name="Berthelot C."/>
            <person name="Roest Crollius H."/>
            <person name="Guiguen Y."/>
        </authorList>
    </citation>
    <scope>NUCLEOTIDE SEQUENCE</scope>
    <source>
        <strain evidence="3">NC1722</strain>
    </source>
</reference>
<dbReference type="InterPro" id="IPR013087">
    <property type="entry name" value="Znf_C2H2_type"/>
</dbReference>
<dbReference type="GO" id="GO:0008270">
    <property type="term" value="F:zinc ion binding"/>
    <property type="evidence" value="ECO:0007669"/>
    <property type="project" value="UniProtKB-KW"/>
</dbReference>
<protein>
    <recommendedName>
        <fullName evidence="2">C2H2-type domain-containing protein</fullName>
    </recommendedName>
</protein>
<evidence type="ECO:0000259" key="2">
    <source>
        <dbReference type="PROSITE" id="PS50157"/>
    </source>
</evidence>
<dbReference type="EMBL" id="JAINUG010000063">
    <property type="protein sequence ID" value="KAJ8402606.1"/>
    <property type="molecule type" value="Genomic_DNA"/>
</dbReference>
<accession>A0AAD7SJG9</accession>
<dbReference type="AlphaFoldDB" id="A0AAD7SJG9"/>